<dbReference type="Proteomes" id="UP000823913">
    <property type="component" value="Unassembled WGS sequence"/>
</dbReference>
<dbReference type="SUPFAM" id="SSF51126">
    <property type="entry name" value="Pectin lyase-like"/>
    <property type="match status" value="1"/>
</dbReference>
<dbReference type="PANTHER" id="PTHR31339">
    <property type="entry name" value="PECTIN LYASE-RELATED"/>
    <property type="match status" value="1"/>
</dbReference>
<proteinExistence type="inferred from homology"/>
<evidence type="ECO:0000313" key="6">
    <source>
        <dbReference type="Proteomes" id="UP000823913"/>
    </source>
</evidence>
<dbReference type="InterPro" id="IPR000743">
    <property type="entry name" value="Glyco_hydro_28"/>
</dbReference>
<dbReference type="GO" id="GO:0005975">
    <property type="term" value="P:carbohydrate metabolic process"/>
    <property type="evidence" value="ECO:0007669"/>
    <property type="project" value="InterPro"/>
</dbReference>
<reference evidence="5" key="1">
    <citation type="submission" date="2020-10" db="EMBL/GenBank/DDBJ databases">
        <authorList>
            <person name="Gilroy R."/>
        </authorList>
    </citation>
    <scope>NUCLEOTIDE SEQUENCE</scope>
    <source>
        <strain evidence="5">ChiW16-3235</strain>
    </source>
</reference>
<gene>
    <name evidence="5" type="ORF">IAB94_04975</name>
</gene>
<dbReference type="InterPro" id="IPR006626">
    <property type="entry name" value="PbH1"/>
</dbReference>
<dbReference type="InterPro" id="IPR012334">
    <property type="entry name" value="Pectin_lyas_fold"/>
</dbReference>
<name>A0A9D1E6G1_9FIRM</name>
<reference evidence="5" key="2">
    <citation type="journal article" date="2021" name="PeerJ">
        <title>Extensive microbial diversity within the chicken gut microbiome revealed by metagenomics and culture.</title>
        <authorList>
            <person name="Gilroy R."/>
            <person name="Ravi A."/>
            <person name="Getino M."/>
            <person name="Pursley I."/>
            <person name="Horton D.L."/>
            <person name="Alikhan N.F."/>
            <person name="Baker D."/>
            <person name="Gharbi K."/>
            <person name="Hall N."/>
            <person name="Watson M."/>
            <person name="Adriaenssens E.M."/>
            <person name="Foster-Nyarko E."/>
            <person name="Jarju S."/>
            <person name="Secka A."/>
            <person name="Antonio M."/>
            <person name="Oren A."/>
            <person name="Chaudhuri R.R."/>
            <person name="La Ragione R."/>
            <person name="Hildebrand F."/>
            <person name="Pallen M.J."/>
        </authorList>
    </citation>
    <scope>NUCLEOTIDE SEQUENCE</scope>
    <source>
        <strain evidence="5">ChiW16-3235</strain>
    </source>
</reference>
<dbReference type="InterPro" id="IPR011050">
    <property type="entry name" value="Pectin_lyase_fold/virulence"/>
</dbReference>
<dbReference type="Pfam" id="PF00295">
    <property type="entry name" value="Glyco_hydro_28"/>
    <property type="match status" value="1"/>
</dbReference>
<protein>
    <submittedName>
        <fullName evidence="5">Glycoside hydrolase family 28 protein</fullName>
    </submittedName>
</protein>
<dbReference type="GO" id="GO:0004650">
    <property type="term" value="F:polygalacturonase activity"/>
    <property type="evidence" value="ECO:0007669"/>
    <property type="project" value="InterPro"/>
</dbReference>
<dbReference type="SMART" id="SM00710">
    <property type="entry name" value="PbH1"/>
    <property type="match status" value="5"/>
</dbReference>
<comment type="similarity">
    <text evidence="1 4">Belongs to the glycosyl hydrolase 28 family.</text>
</comment>
<evidence type="ECO:0000313" key="5">
    <source>
        <dbReference type="EMBL" id="HIR67378.1"/>
    </source>
</evidence>
<comment type="caution">
    <text evidence="5">The sequence shown here is derived from an EMBL/GenBank/DDBJ whole genome shotgun (WGS) entry which is preliminary data.</text>
</comment>
<evidence type="ECO:0000256" key="3">
    <source>
        <dbReference type="ARBA" id="ARBA00023295"/>
    </source>
</evidence>
<evidence type="ECO:0000256" key="1">
    <source>
        <dbReference type="ARBA" id="ARBA00008834"/>
    </source>
</evidence>
<dbReference type="Gene3D" id="2.160.20.10">
    <property type="entry name" value="Single-stranded right-handed beta-helix, Pectin lyase-like"/>
    <property type="match status" value="1"/>
</dbReference>
<dbReference type="InterPro" id="IPR051801">
    <property type="entry name" value="GH28_Enzymes"/>
</dbReference>
<dbReference type="PANTHER" id="PTHR31339:SF9">
    <property type="entry name" value="PLASMIN AND FIBRONECTIN-BINDING PROTEIN A"/>
    <property type="match status" value="1"/>
</dbReference>
<sequence>MRILAVSSRGVCVEIENQSPYFAPEKFTVILNGAAVREESANVFSLFGLEPDSCYELSAAGQSVKFKTGAESALFNVRDFNARGDGINDDTSAFAAAIACLPAGGTLFVPAGRYLLKPLFLKNEITLYLDGGVTLIGCPEREVYPVLPGLEDGVNLGTWQGEEANCFASLITACGAHDITVMGEGVIDGNAPAGDWYVNHRVMRTAWRPRGVFFNRCKNITMFGVTVKDTPSWNVHPYFCRDVKLYDLRLFNPSGMPTTDGIDPDTCDGVEIAGVQISVGDDCIAIKSGTIEQAKKYRMSCKNITIRNCYMHDGHGGVVLGSEMSGGIENISVSQCLFEGTDRGLRIKTRRGRGRIGITDNIEFSDIVMKGVKVPFVVNMYYNMGDNTGHTEYVYTTKKLPVDELTPYIGKFTFRNMVCTGVEYCAGAFYGLPEAPIGGVSFENVSFSFNPNAEAGFPDMKEINKKVKNEGLYFQFVDKVVLKNVTIQNPCGQPVALEGVGEYVEEN</sequence>
<dbReference type="AlphaFoldDB" id="A0A9D1E6G1"/>
<dbReference type="EMBL" id="DVHK01000103">
    <property type="protein sequence ID" value="HIR67378.1"/>
    <property type="molecule type" value="Genomic_DNA"/>
</dbReference>
<keyword evidence="2 4" id="KW-0378">Hydrolase</keyword>
<keyword evidence="3 4" id="KW-0326">Glycosidase</keyword>
<evidence type="ECO:0000256" key="2">
    <source>
        <dbReference type="ARBA" id="ARBA00022801"/>
    </source>
</evidence>
<dbReference type="PROSITE" id="PS00502">
    <property type="entry name" value="POLYGALACTURONASE"/>
    <property type="match status" value="1"/>
</dbReference>
<evidence type="ECO:0000256" key="4">
    <source>
        <dbReference type="RuleBase" id="RU361169"/>
    </source>
</evidence>
<organism evidence="5 6">
    <name type="scientific">Candidatus Coproplasma avicola</name>
    <dbReference type="NCBI Taxonomy" id="2840744"/>
    <lineage>
        <taxon>Bacteria</taxon>
        <taxon>Bacillati</taxon>
        <taxon>Bacillota</taxon>
        <taxon>Clostridia</taxon>
        <taxon>Eubacteriales</taxon>
        <taxon>Candidatus Coproplasma</taxon>
    </lineage>
</organism>
<accession>A0A9D1E6G1</accession>